<dbReference type="PANTHER" id="PTHR30290">
    <property type="entry name" value="PERIPLASMIC BINDING COMPONENT OF ABC TRANSPORTER"/>
    <property type="match status" value="1"/>
</dbReference>
<dbReference type="Proteomes" id="UP000287547">
    <property type="component" value="Unassembled WGS sequence"/>
</dbReference>
<sequence>MSTTAVLTRREFTIASLMLATAACGTSAPRSPQGSSVLRMGTYWPPVSLNPAKAGGESSYYLSPAYEPLIYRAPDGTYQPRLANSWRYLGTGNKAFEITLRQGVTFSDGSPVNADAVKASIEYFRKAAGQAAAFLAPVTEITVVGPSTLQLRLSEPHPRMPTLFTQDFLAGNVISPAGIASPDLLATQSFGAGPYVLVPGETVANDHYTYTPNPSYWNAKGRHYDKITIKVLPNENTALAALRTGQVDVIAGSYAIADGAKSAGMRVTTSPNIVMGIQLNDREGTLSPPLKDIRVRQALNFAVDRVKITKALLGEYGIPVDQPSAPGEDGYRQPFYYHDPGRAAAMLADAGYPNGFELPVVIPSTPAFPAEMAQAIAAELERVKVRLKITTREPASAATELTKFPASSMGWGVLPAYFMGRGLWLRDAIGMNPFHSSDPMLEDLDRQAAAADETARPNLDKQIIGRVVELAWFLPVCLSPVFLFYRDTVAIDAVAGKPFPSVVSWHPAG</sequence>
<dbReference type="Pfam" id="PF00496">
    <property type="entry name" value="SBP_bac_5"/>
    <property type="match status" value="1"/>
</dbReference>
<dbReference type="SUPFAM" id="SSF53850">
    <property type="entry name" value="Periplasmic binding protein-like II"/>
    <property type="match status" value="1"/>
</dbReference>
<comment type="caution">
    <text evidence="6">The sequence shown here is derived from an EMBL/GenBank/DDBJ whole genome shotgun (WGS) entry which is preliminary data.</text>
</comment>
<evidence type="ECO:0000256" key="4">
    <source>
        <dbReference type="ARBA" id="ARBA00022729"/>
    </source>
</evidence>
<dbReference type="RefSeq" id="WP_051793566.1">
    <property type="nucleotide sequence ID" value="NZ_QHKI01000005.1"/>
</dbReference>
<evidence type="ECO:0000259" key="5">
    <source>
        <dbReference type="Pfam" id="PF00496"/>
    </source>
</evidence>
<comment type="subcellular location">
    <subcellularLocation>
        <location evidence="1">Cell envelope</location>
    </subcellularLocation>
</comment>
<organism evidence="6 7">
    <name type="scientific">Kibdelosporangium aridum</name>
    <dbReference type="NCBI Taxonomy" id="2030"/>
    <lineage>
        <taxon>Bacteria</taxon>
        <taxon>Bacillati</taxon>
        <taxon>Actinomycetota</taxon>
        <taxon>Actinomycetes</taxon>
        <taxon>Pseudonocardiales</taxon>
        <taxon>Pseudonocardiaceae</taxon>
        <taxon>Kibdelosporangium</taxon>
    </lineage>
</organism>
<dbReference type="PANTHER" id="PTHR30290:SF10">
    <property type="entry name" value="PERIPLASMIC OLIGOPEPTIDE-BINDING PROTEIN-RELATED"/>
    <property type="match status" value="1"/>
</dbReference>
<dbReference type="Gene3D" id="3.40.190.10">
    <property type="entry name" value="Periplasmic binding protein-like II"/>
    <property type="match status" value="1"/>
</dbReference>
<evidence type="ECO:0000256" key="2">
    <source>
        <dbReference type="ARBA" id="ARBA00005695"/>
    </source>
</evidence>
<reference evidence="6 7" key="1">
    <citation type="submission" date="2018-05" db="EMBL/GenBank/DDBJ databases">
        <title>Evolution of GPA BGCs.</title>
        <authorList>
            <person name="Waglechner N."/>
            <person name="Wright G.D."/>
        </authorList>
    </citation>
    <scope>NUCLEOTIDE SEQUENCE [LARGE SCALE GENOMIC DNA]</scope>
    <source>
        <strain evidence="6 7">A82846</strain>
    </source>
</reference>
<accession>A0A428ZIT0</accession>
<dbReference type="GO" id="GO:0030313">
    <property type="term" value="C:cell envelope"/>
    <property type="evidence" value="ECO:0007669"/>
    <property type="project" value="UniProtKB-SubCell"/>
</dbReference>
<evidence type="ECO:0000256" key="3">
    <source>
        <dbReference type="ARBA" id="ARBA00022448"/>
    </source>
</evidence>
<evidence type="ECO:0000313" key="6">
    <source>
        <dbReference type="EMBL" id="RSM87967.1"/>
    </source>
</evidence>
<dbReference type="EMBL" id="QHKI01000005">
    <property type="protein sequence ID" value="RSM87967.1"/>
    <property type="molecule type" value="Genomic_DNA"/>
</dbReference>
<evidence type="ECO:0000313" key="7">
    <source>
        <dbReference type="Proteomes" id="UP000287547"/>
    </source>
</evidence>
<gene>
    <name evidence="6" type="ORF">DMH04_09625</name>
</gene>
<dbReference type="GO" id="GO:0015833">
    <property type="term" value="P:peptide transport"/>
    <property type="evidence" value="ECO:0007669"/>
    <property type="project" value="TreeGrafter"/>
</dbReference>
<dbReference type="AlphaFoldDB" id="A0A428ZIT0"/>
<dbReference type="InterPro" id="IPR000914">
    <property type="entry name" value="SBP_5_dom"/>
</dbReference>
<keyword evidence="3" id="KW-0813">Transport</keyword>
<keyword evidence="4" id="KW-0732">Signal</keyword>
<dbReference type="Gene3D" id="3.10.105.10">
    <property type="entry name" value="Dipeptide-binding Protein, Domain 3"/>
    <property type="match status" value="1"/>
</dbReference>
<proteinExistence type="inferred from homology"/>
<comment type="similarity">
    <text evidence="2">Belongs to the bacterial solute-binding protein 5 family.</text>
</comment>
<evidence type="ECO:0000256" key="1">
    <source>
        <dbReference type="ARBA" id="ARBA00004196"/>
    </source>
</evidence>
<name>A0A428ZIT0_KIBAR</name>
<dbReference type="InterPro" id="IPR039424">
    <property type="entry name" value="SBP_5"/>
</dbReference>
<feature type="domain" description="Solute-binding protein family 5" evidence="5">
    <location>
        <begin position="78"/>
        <end position="412"/>
    </location>
</feature>
<protein>
    <recommendedName>
        <fullName evidence="5">Solute-binding protein family 5 domain-containing protein</fullName>
    </recommendedName>
</protein>
<dbReference type="GO" id="GO:1904680">
    <property type="term" value="F:peptide transmembrane transporter activity"/>
    <property type="evidence" value="ECO:0007669"/>
    <property type="project" value="TreeGrafter"/>
</dbReference>
<dbReference type="OrthoDB" id="9803988at2"/>